<comment type="similarity">
    <text evidence="1">Belongs to the helicase family.</text>
</comment>
<dbReference type="PANTHER" id="PTHR47642">
    <property type="entry name" value="ATP-DEPENDENT DNA HELICASE"/>
    <property type="match status" value="1"/>
</dbReference>
<dbReference type="InterPro" id="IPR049163">
    <property type="entry name" value="Pif1-like_2B_dom"/>
</dbReference>
<evidence type="ECO:0000256" key="1">
    <source>
        <dbReference type="RuleBase" id="RU363044"/>
    </source>
</evidence>
<comment type="catalytic activity">
    <reaction evidence="1">
        <text>ATP + H2O = ADP + phosphate + H(+)</text>
        <dbReference type="Rhea" id="RHEA:13065"/>
        <dbReference type="ChEBI" id="CHEBI:15377"/>
        <dbReference type="ChEBI" id="CHEBI:15378"/>
        <dbReference type="ChEBI" id="CHEBI:30616"/>
        <dbReference type="ChEBI" id="CHEBI:43474"/>
        <dbReference type="ChEBI" id="CHEBI:456216"/>
        <dbReference type="EC" id="5.6.2.3"/>
    </reaction>
</comment>
<keyword evidence="1" id="KW-0067">ATP-binding</keyword>
<feature type="compositionally biased region" description="Acidic residues" evidence="2">
    <location>
        <begin position="573"/>
        <end position="582"/>
    </location>
</feature>
<dbReference type="InterPro" id="IPR027417">
    <property type="entry name" value="P-loop_NTPase"/>
</dbReference>
<feature type="region of interest" description="Disordered" evidence="2">
    <location>
        <begin position="140"/>
        <end position="160"/>
    </location>
</feature>
<dbReference type="GO" id="GO:0016787">
    <property type="term" value="F:hydrolase activity"/>
    <property type="evidence" value="ECO:0007669"/>
    <property type="project" value="UniProtKB-KW"/>
</dbReference>
<dbReference type="InterPro" id="IPR010285">
    <property type="entry name" value="DNA_helicase_pif1-like_DEAD"/>
</dbReference>
<dbReference type="GO" id="GO:0043139">
    <property type="term" value="F:5'-3' DNA helicase activity"/>
    <property type="evidence" value="ECO:0007669"/>
    <property type="project" value="UniProtKB-EC"/>
</dbReference>
<keyword evidence="1" id="KW-0234">DNA repair</keyword>
<dbReference type="EC" id="5.6.2.3" evidence="1"/>
<evidence type="ECO:0000259" key="4">
    <source>
        <dbReference type="Pfam" id="PF21530"/>
    </source>
</evidence>
<keyword evidence="6" id="KW-1185">Reference proteome</keyword>
<comment type="cofactor">
    <cofactor evidence="1">
        <name>Mg(2+)</name>
        <dbReference type="ChEBI" id="CHEBI:18420"/>
    </cofactor>
</comment>
<keyword evidence="1" id="KW-0547">Nucleotide-binding</keyword>
<evidence type="ECO:0000256" key="2">
    <source>
        <dbReference type="SAM" id="MobiDB-lite"/>
    </source>
</evidence>
<dbReference type="GO" id="GO:0000723">
    <property type="term" value="P:telomere maintenance"/>
    <property type="evidence" value="ECO:0007669"/>
    <property type="project" value="InterPro"/>
</dbReference>
<keyword evidence="1" id="KW-0233">DNA recombination</keyword>
<dbReference type="Gene3D" id="3.40.50.300">
    <property type="entry name" value="P-loop containing nucleotide triphosphate hydrolases"/>
    <property type="match status" value="1"/>
</dbReference>
<keyword evidence="1" id="KW-0227">DNA damage</keyword>
<dbReference type="AlphaFoldDB" id="A0AA88KTG9"/>
<gene>
    <name evidence="5" type="ORF">QYM36_018945</name>
</gene>
<sequence>MPSKAWQLKQKKKNKYDEKKQEISKIRSKYYQENKDRIKEDVKSRFQTNEMAKEPKNLQSVKAHYHGSESVKNRNIEQSKKRNLKLYAASQDYRSRKKQARLTQYNNHKDKFSQLFGDYYKRNRDILTAKLWVRIKMKNGTPSPLSRTKHGKKGNKAPPAAEATSISFSACYCPRTERQESAAFKKAVEHRMANDTILSQRSCVKQKRHRQYYLGKPRKVRKMQNDLKEMQQVLNMHYCNTEDSKEAMKLEFARANNLIEMATNSLAKRHALNAAKCEKFLDNLPEDEPPTLEDFTTAMGNLRQHSGYTEPYFYETAYTNYGTNICRVCNSFSDNVYTVIPIDEEGSARFFQQSETETPVRPKQKCSCLPPSYAPGRATPQQTKPSRIHDAWKQFPSPSSSLESQSSQESQCSQTQDDDLSSEDENEKYIPPRKEKKNTKKDDNDDDEDVIPVTLNMLKAKGTLKQLQKAVKKAITSLQEKGKADESMFDPQHRILIDEESLKQAYGKNLEKVAAIRDEYPSVASDCCEMLKMGNDLKTLRSYTNRKGFDDMLTSVLEKFQQDLPEQERELENDADEEEEEEFERKVRERAKELEEKEKEAALEENMDDPQNAIQGAAIDRAADAMEDLVNANRRLLDPSTNEQVAKEYLLLNVDQKRVVDKVTNAVESPNKTAPLRMIVSGFGGAGKSVVIKVIRNILCHHFSKDKCPVIVMAPTGLAAYSIKGETIHRGFSLPVDQAGTSKYSELYTEQLLTLRTILQKTHLFIIDEISMVSALAFMYIHLRLTEVMSINAVMGNANMLVFGDFLQLRPVSANPPFKQLKRLKIKNRIGSMGTFDLWSHFEYDELAINMRQKTDTDYADLLANIRVGICTDNNHEQLQRRKIESNRRTTNEEIADKYIELVALGKTPVILMPRNVDCRSVNETLLAKTSDNISTFTAIDRLSTVLRDKRIEAEAAENVKSFENDSKRTAGSISHLKLALGARVMLQRNVNVEEGLVNGSMGYVKGFKMTAANIAVGIQVQFDGQDKIVEIERETVKFEALKEVYYTRRQFPLTLAYAITIHKSQGLS</sequence>
<dbReference type="Proteomes" id="UP001187531">
    <property type="component" value="Unassembled WGS sequence"/>
</dbReference>
<name>A0AA88KTG9_ARTSF</name>
<accession>A0AA88KTG9</accession>
<dbReference type="GO" id="GO:0006310">
    <property type="term" value="P:DNA recombination"/>
    <property type="evidence" value="ECO:0007669"/>
    <property type="project" value="UniProtKB-KW"/>
</dbReference>
<feature type="region of interest" description="Disordered" evidence="2">
    <location>
        <begin position="352"/>
        <end position="449"/>
    </location>
</feature>
<feature type="compositionally biased region" description="Basic and acidic residues" evidence="2">
    <location>
        <begin position="583"/>
        <end position="602"/>
    </location>
</feature>
<dbReference type="EMBL" id="JAVRJZ010000343">
    <property type="protein sequence ID" value="KAK2702447.1"/>
    <property type="molecule type" value="Genomic_DNA"/>
</dbReference>
<reference evidence="5" key="1">
    <citation type="submission" date="2023-07" db="EMBL/GenBank/DDBJ databases">
        <title>Chromosome-level genome assembly of Artemia franciscana.</title>
        <authorList>
            <person name="Jo E."/>
        </authorList>
    </citation>
    <scope>NUCLEOTIDE SEQUENCE</scope>
    <source>
        <tissue evidence="5">Whole body</tissue>
    </source>
</reference>
<dbReference type="Pfam" id="PF05970">
    <property type="entry name" value="PIF1"/>
    <property type="match status" value="1"/>
</dbReference>
<comment type="caution">
    <text evidence="5">The sequence shown here is derived from an EMBL/GenBank/DDBJ whole genome shotgun (WGS) entry which is preliminary data.</text>
</comment>
<evidence type="ECO:0000259" key="3">
    <source>
        <dbReference type="Pfam" id="PF05970"/>
    </source>
</evidence>
<keyword evidence="1" id="KW-0378">Hydrolase</keyword>
<feature type="compositionally biased region" description="Low complexity" evidence="2">
    <location>
        <begin position="394"/>
        <end position="415"/>
    </location>
</feature>
<evidence type="ECO:0000313" key="6">
    <source>
        <dbReference type="Proteomes" id="UP001187531"/>
    </source>
</evidence>
<feature type="region of interest" description="Disordered" evidence="2">
    <location>
        <begin position="564"/>
        <end position="605"/>
    </location>
</feature>
<feature type="compositionally biased region" description="Acidic residues" evidence="2">
    <location>
        <begin position="416"/>
        <end position="426"/>
    </location>
</feature>
<dbReference type="SUPFAM" id="SSF52540">
    <property type="entry name" value="P-loop containing nucleoside triphosphate hydrolases"/>
    <property type="match status" value="2"/>
</dbReference>
<dbReference type="GO" id="GO:0005524">
    <property type="term" value="F:ATP binding"/>
    <property type="evidence" value="ECO:0007669"/>
    <property type="project" value="UniProtKB-KW"/>
</dbReference>
<feature type="region of interest" description="Disordered" evidence="2">
    <location>
        <begin position="1"/>
        <end position="22"/>
    </location>
</feature>
<evidence type="ECO:0000313" key="5">
    <source>
        <dbReference type="EMBL" id="KAK2702447.1"/>
    </source>
</evidence>
<proteinExistence type="inferred from homology"/>
<protein>
    <recommendedName>
        <fullName evidence="1">ATP-dependent DNA helicase</fullName>
        <ecNumber evidence="1">5.6.2.3</ecNumber>
    </recommendedName>
</protein>
<dbReference type="Pfam" id="PF21530">
    <property type="entry name" value="Pif1_2B_dom"/>
    <property type="match status" value="1"/>
</dbReference>
<feature type="domain" description="DNA helicase Pif1-like DEAD-box helicase" evidence="3">
    <location>
        <begin position="652"/>
        <end position="875"/>
    </location>
</feature>
<keyword evidence="1" id="KW-0347">Helicase</keyword>
<organism evidence="5 6">
    <name type="scientific">Artemia franciscana</name>
    <name type="common">Brine shrimp</name>
    <name type="synonym">Artemia sanfranciscana</name>
    <dbReference type="NCBI Taxonomy" id="6661"/>
    <lineage>
        <taxon>Eukaryota</taxon>
        <taxon>Metazoa</taxon>
        <taxon>Ecdysozoa</taxon>
        <taxon>Arthropoda</taxon>
        <taxon>Crustacea</taxon>
        <taxon>Branchiopoda</taxon>
        <taxon>Anostraca</taxon>
        <taxon>Artemiidae</taxon>
        <taxon>Artemia</taxon>
    </lineage>
</organism>
<dbReference type="InterPro" id="IPR051055">
    <property type="entry name" value="PIF1_helicase"/>
</dbReference>
<dbReference type="GO" id="GO:0006281">
    <property type="term" value="P:DNA repair"/>
    <property type="evidence" value="ECO:0007669"/>
    <property type="project" value="UniProtKB-KW"/>
</dbReference>
<feature type="domain" description="DNA helicase Pif1-like 2B" evidence="4">
    <location>
        <begin position="976"/>
        <end position="1007"/>
    </location>
</feature>